<keyword evidence="2" id="KW-1185">Reference proteome</keyword>
<dbReference type="AlphaFoldDB" id="A0A4C1XT48"/>
<protein>
    <submittedName>
        <fullName evidence="1">Uncharacterized protein</fullName>
    </submittedName>
</protein>
<accession>A0A4C1XT48</accession>
<evidence type="ECO:0000313" key="1">
    <source>
        <dbReference type="EMBL" id="GBP65385.1"/>
    </source>
</evidence>
<dbReference type="Proteomes" id="UP000299102">
    <property type="component" value="Unassembled WGS sequence"/>
</dbReference>
<dbReference type="EMBL" id="BGZK01000927">
    <property type="protein sequence ID" value="GBP65385.1"/>
    <property type="molecule type" value="Genomic_DNA"/>
</dbReference>
<proteinExistence type="predicted"/>
<gene>
    <name evidence="1" type="ORF">EVAR_53417_1</name>
</gene>
<comment type="caution">
    <text evidence="1">The sequence shown here is derived from an EMBL/GenBank/DDBJ whole genome shotgun (WGS) entry which is preliminary data.</text>
</comment>
<organism evidence="1 2">
    <name type="scientific">Eumeta variegata</name>
    <name type="common">Bagworm moth</name>
    <name type="synonym">Eumeta japonica</name>
    <dbReference type="NCBI Taxonomy" id="151549"/>
    <lineage>
        <taxon>Eukaryota</taxon>
        <taxon>Metazoa</taxon>
        <taxon>Ecdysozoa</taxon>
        <taxon>Arthropoda</taxon>
        <taxon>Hexapoda</taxon>
        <taxon>Insecta</taxon>
        <taxon>Pterygota</taxon>
        <taxon>Neoptera</taxon>
        <taxon>Endopterygota</taxon>
        <taxon>Lepidoptera</taxon>
        <taxon>Glossata</taxon>
        <taxon>Ditrysia</taxon>
        <taxon>Tineoidea</taxon>
        <taxon>Psychidae</taxon>
        <taxon>Oiketicinae</taxon>
        <taxon>Eumeta</taxon>
    </lineage>
</organism>
<evidence type="ECO:0000313" key="2">
    <source>
        <dbReference type="Proteomes" id="UP000299102"/>
    </source>
</evidence>
<name>A0A4C1XT48_EUMVA</name>
<sequence>MCCGQLYGNGPGQLDGASTSFTKYLHIVTASDVAFRTATESSCGSPSLHHPASTSNGYPIPIQEAVNTLVTPLGLSMDGSDHLLSARMFICPSNIL</sequence>
<reference evidence="1 2" key="1">
    <citation type="journal article" date="2019" name="Commun. Biol.">
        <title>The bagworm genome reveals a unique fibroin gene that provides high tensile strength.</title>
        <authorList>
            <person name="Kono N."/>
            <person name="Nakamura H."/>
            <person name="Ohtoshi R."/>
            <person name="Tomita M."/>
            <person name="Numata K."/>
            <person name="Arakawa K."/>
        </authorList>
    </citation>
    <scope>NUCLEOTIDE SEQUENCE [LARGE SCALE GENOMIC DNA]</scope>
</reference>